<keyword evidence="3" id="KW-1185">Reference proteome</keyword>
<keyword evidence="1" id="KW-0812">Transmembrane</keyword>
<feature type="transmembrane region" description="Helical" evidence="1">
    <location>
        <begin position="194"/>
        <end position="213"/>
    </location>
</feature>
<sequence length="343" mass="38593">MVFSLRKQLLFGFLVLLVFSGHYALLNTATLLNEYGRQIEEWPLLFDTVFFLPLLYYLIFRPGLKDFLFKTIALCIGGIGFDSFAIPDESKILWHDLENVRPYLAGLMVIAEFTLVGWLVYQTWKLLRLSGDVDNMLEREVIGRLGDSPVSRIILFDAKIWFYGLLLRTNKTIQYEGEQHFGYAQNGGNASNQLGIIFLMMFEIPLAHALLHFLAAPAVAWLISALTAFGLLYLLAEYRATLRRPVSLGRDALLLRCGLFAPDARIPYAMLASAAPLHGPAPRERGTRRLQQMGELNVALRLRPGSELPGFLGGMQPVQCICLGLDRPQDFLSALQARIADEK</sequence>
<reference evidence="2 3" key="1">
    <citation type="submission" date="2020-08" db="EMBL/GenBank/DDBJ databases">
        <title>Genomic Encyclopedia of Type Strains, Phase III (KMG-III): the genomes of soil and plant-associated and newly described type strains.</title>
        <authorList>
            <person name="Whitman W."/>
        </authorList>
    </citation>
    <scope>NUCLEOTIDE SEQUENCE [LARGE SCALE GENOMIC DNA]</scope>
    <source>
        <strain evidence="2 3">CECT 8897</strain>
    </source>
</reference>
<evidence type="ECO:0000256" key="1">
    <source>
        <dbReference type="SAM" id="Phobius"/>
    </source>
</evidence>
<name>A0A7W5BCD2_9BURK</name>
<feature type="transmembrane region" description="Helical" evidence="1">
    <location>
        <begin position="67"/>
        <end position="86"/>
    </location>
</feature>
<dbReference type="AlphaFoldDB" id="A0A7W5BCD2"/>
<feature type="transmembrane region" description="Helical" evidence="1">
    <location>
        <begin position="102"/>
        <end position="121"/>
    </location>
</feature>
<dbReference type="EMBL" id="JACHXD010000010">
    <property type="protein sequence ID" value="MBB3120523.1"/>
    <property type="molecule type" value="Genomic_DNA"/>
</dbReference>
<evidence type="ECO:0000313" key="2">
    <source>
        <dbReference type="EMBL" id="MBB3120523.1"/>
    </source>
</evidence>
<protein>
    <submittedName>
        <fullName evidence="2">Uncharacterized protein</fullName>
    </submittedName>
</protein>
<feature type="transmembrane region" description="Helical" evidence="1">
    <location>
        <begin position="42"/>
        <end position="60"/>
    </location>
</feature>
<dbReference type="RefSeq" id="WP_183442292.1">
    <property type="nucleotide sequence ID" value="NZ_JACHXD010000010.1"/>
</dbReference>
<keyword evidence="1" id="KW-0472">Membrane</keyword>
<accession>A0A7W5BCD2</accession>
<gene>
    <name evidence="2" type="ORF">FHS03_003590</name>
</gene>
<keyword evidence="1" id="KW-1133">Transmembrane helix</keyword>
<dbReference type="Proteomes" id="UP000541535">
    <property type="component" value="Unassembled WGS sequence"/>
</dbReference>
<comment type="caution">
    <text evidence="2">The sequence shown here is derived from an EMBL/GenBank/DDBJ whole genome shotgun (WGS) entry which is preliminary data.</text>
</comment>
<evidence type="ECO:0000313" key="3">
    <source>
        <dbReference type="Proteomes" id="UP000541535"/>
    </source>
</evidence>
<proteinExistence type="predicted"/>
<feature type="transmembrane region" description="Helical" evidence="1">
    <location>
        <begin position="219"/>
        <end position="236"/>
    </location>
</feature>
<organism evidence="2 3">
    <name type="scientific">Pseudoduganella violacea</name>
    <dbReference type="NCBI Taxonomy" id="1715466"/>
    <lineage>
        <taxon>Bacteria</taxon>
        <taxon>Pseudomonadati</taxon>
        <taxon>Pseudomonadota</taxon>
        <taxon>Betaproteobacteria</taxon>
        <taxon>Burkholderiales</taxon>
        <taxon>Oxalobacteraceae</taxon>
        <taxon>Telluria group</taxon>
        <taxon>Pseudoduganella</taxon>
    </lineage>
</organism>